<protein>
    <submittedName>
        <fullName evidence="1">Uncharacterized protein</fullName>
    </submittedName>
</protein>
<name>A0ABR6BHK4_9PSEU</name>
<dbReference type="Proteomes" id="UP000517916">
    <property type="component" value="Unassembled WGS sequence"/>
</dbReference>
<reference evidence="1 2" key="1">
    <citation type="submission" date="2020-08" db="EMBL/GenBank/DDBJ databases">
        <title>Genomic Encyclopedia of Archaeal and Bacterial Type Strains, Phase II (KMG-II): from individual species to whole genera.</title>
        <authorList>
            <person name="Goeker M."/>
        </authorList>
    </citation>
    <scope>NUCLEOTIDE SEQUENCE [LARGE SCALE GENOMIC DNA]</scope>
    <source>
        <strain evidence="1 2">DSM 43850</strain>
    </source>
</reference>
<proteinExistence type="predicted"/>
<comment type="caution">
    <text evidence="1">The sequence shown here is derived from an EMBL/GenBank/DDBJ whole genome shotgun (WGS) entry which is preliminary data.</text>
</comment>
<organism evidence="1 2">
    <name type="scientific">Kutzneria viridogrisea</name>
    <dbReference type="NCBI Taxonomy" id="47990"/>
    <lineage>
        <taxon>Bacteria</taxon>
        <taxon>Bacillati</taxon>
        <taxon>Actinomycetota</taxon>
        <taxon>Actinomycetes</taxon>
        <taxon>Pseudonocardiales</taxon>
        <taxon>Pseudonocardiaceae</taxon>
        <taxon>Kutzneria</taxon>
    </lineage>
</organism>
<evidence type="ECO:0000313" key="1">
    <source>
        <dbReference type="EMBL" id="MBA8926359.1"/>
    </source>
</evidence>
<accession>A0ABR6BHK4</accession>
<evidence type="ECO:0000313" key="2">
    <source>
        <dbReference type="Proteomes" id="UP000517916"/>
    </source>
</evidence>
<keyword evidence="2" id="KW-1185">Reference proteome</keyword>
<dbReference type="EMBL" id="JACJID010000002">
    <property type="protein sequence ID" value="MBA8926359.1"/>
    <property type="molecule type" value="Genomic_DNA"/>
</dbReference>
<sequence length="73" mass="8260">MSLPIIWWRSAYDDQVHAFPLGQITEVDRRTLSARCTHSAPKELIVDTAEGMKCMRCILLVGAELPDPYQRAS</sequence>
<gene>
    <name evidence="1" type="ORF">BC739_003558</name>
</gene>
<dbReference type="RefSeq" id="WP_025360930.1">
    <property type="nucleotide sequence ID" value="NZ_BAAABQ010000009.1"/>
</dbReference>